<name>A0A0B2VTF8_TOXCA</name>
<reference evidence="1 2" key="1">
    <citation type="submission" date="2014-11" db="EMBL/GenBank/DDBJ databases">
        <title>Genetic blueprint of the zoonotic pathogen Toxocara canis.</title>
        <authorList>
            <person name="Zhu X.-Q."/>
            <person name="Korhonen P.K."/>
            <person name="Cai H."/>
            <person name="Young N.D."/>
            <person name="Nejsum P."/>
            <person name="von Samson-Himmelstjerna G."/>
            <person name="Boag P.R."/>
            <person name="Tan P."/>
            <person name="Li Q."/>
            <person name="Min J."/>
            <person name="Yang Y."/>
            <person name="Wang X."/>
            <person name="Fang X."/>
            <person name="Hall R.S."/>
            <person name="Hofmann A."/>
            <person name="Sternberg P.W."/>
            <person name="Jex A.R."/>
            <person name="Gasser R.B."/>
        </authorList>
    </citation>
    <scope>NUCLEOTIDE SEQUENCE [LARGE SCALE GENOMIC DNA]</scope>
    <source>
        <strain evidence="1">PN_DK_2014</strain>
    </source>
</reference>
<accession>A0A0B2VTF8</accession>
<comment type="caution">
    <text evidence="1">The sequence shown here is derived from an EMBL/GenBank/DDBJ whole genome shotgun (WGS) entry which is preliminary data.</text>
</comment>
<keyword evidence="2" id="KW-1185">Reference proteome</keyword>
<gene>
    <name evidence="1" type="ORF">Tcan_16143</name>
</gene>
<dbReference type="Proteomes" id="UP000031036">
    <property type="component" value="Unassembled WGS sequence"/>
</dbReference>
<dbReference type="OrthoDB" id="5808636at2759"/>
<evidence type="ECO:0000313" key="1">
    <source>
        <dbReference type="EMBL" id="KHN84988.1"/>
    </source>
</evidence>
<dbReference type="STRING" id="6265.A0A0B2VTF8"/>
<protein>
    <submittedName>
        <fullName evidence="1">Uncharacterized protein</fullName>
    </submittedName>
</protein>
<proteinExistence type="predicted"/>
<sequence>MTSILYIVFASYIGVNFVLSKNIRIIIRDNVTQACPNVRSDLIDRNSVRMQFNLISSTIGGDSITITAQDGQTRTVTFPGCYHVSLSFRVNIPIANPYVEAFLQLGTNIPCQSNSASRVANVCTNITQTNWCPKSTNTKLRNFLTDKKTCRFCHLCETLKSEEGNLRKYVHNEGTSECGTNKQHQTVAFKICTPSKEQWREENPQHEEKLQEYWNYLKQGVLTAVVHVMERSEPSEKRMEQCKRLCSTFSSQKALSSSYRSILLQSIEKMCTPTDVYAACIYHTMKFDVNEN</sequence>
<dbReference type="OMA" id="SFPGCYR"/>
<dbReference type="AlphaFoldDB" id="A0A0B2VTF8"/>
<evidence type="ECO:0000313" key="2">
    <source>
        <dbReference type="Proteomes" id="UP000031036"/>
    </source>
</evidence>
<dbReference type="EMBL" id="JPKZ01000885">
    <property type="protein sequence ID" value="KHN84988.1"/>
    <property type="molecule type" value="Genomic_DNA"/>
</dbReference>
<organism evidence="1 2">
    <name type="scientific">Toxocara canis</name>
    <name type="common">Canine roundworm</name>
    <dbReference type="NCBI Taxonomy" id="6265"/>
    <lineage>
        <taxon>Eukaryota</taxon>
        <taxon>Metazoa</taxon>
        <taxon>Ecdysozoa</taxon>
        <taxon>Nematoda</taxon>
        <taxon>Chromadorea</taxon>
        <taxon>Rhabditida</taxon>
        <taxon>Spirurina</taxon>
        <taxon>Ascaridomorpha</taxon>
        <taxon>Ascaridoidea</taxon>
        <taxon>Toxocaridae</taxon>
        <taxon>Toxocara</taxon>
    </lineage>
</organism>